<evidence type="ECO:0000256" key="5">
    <source>
        <dbReference type="ARBA" id="ARBA00022691"/>
    </source>
</evidence>
<proteinExistence type="inferred from homology"/>
<evidence type="ECO:0000256" key="1">
    <source>
        <dbReference type="ARBA" id="ARBA00007996"/>
    </source>
</evidence>
<evidence type="ECO:0000256" key="7">
    <source>
        <dbReference type="ARBA" id="ARBA00039028"/>
    </source>
</evidence>
<dbReference type="Gene3D" id="3.40.50.150">
    <property type="entry name" value="Vaccinia Virus protein VP39"/>
    <property type="match status" value="1"/>
</dbReference>
<keyword evidence="5" id="KW-0949">S-adenosyl-L-methionine</keyword>
<evidence type="ECO:0000256" key="8">
    <source>
        <dbReference type="ARBA" id="ARBA00040076"/>
    </source>
</evidence>
<evidence type="ECO:0000256" key="12">
    <source>
        <dbReference type="ARBA" id="ARBA00048901"/>
    </source>
</evidence>
<dbReference type="PANTHER" id="PTHR10867">
    <property type="entry name" value="NNMT/PNMT/TEMT FAMILY MEMBER"/>
    <property type="match status" value="1"/>
</dbReference>
<comment type="pathway">
    <text evidence="6">Catecholamine biosynthesis; (R)-adrenaline biosynthesis; (R)-adrenaline from (R)-noradrenaline: step 1/1.</text>
</comment>
<keyword evidence="4 14" id="KW-0808">Transferase</keyword>
<dbReference type="PANTHER" id="PTHR10867:SF18">
    <property type="entry name" value="PHENYLETHANOLAMINE N-METHYLTRANSFERASE"/>
    <property type="match status" value="1"/>
</dbReference>
<comment type="catalytic activity">
    <reaction evidence="12">
        <text>phenylethanolamine + S-adenosyl-L-methionine = N-methylphenylethanolamine + S-adenosyl-L-homocysteine + H(+)</text>
        <dbReference type="Rhea" id="RHEA:12176"/>
        <dbReference type="ChEBI" id="CHEBI:15378"/>
        <dbReference type="ChEBI" id="CHEBI:57741"/>
        <dbReference type="ChEBI" id="CHEBI:57856"/>
        <dbReference type="ChEBI" id="CHEBI:57946"/>
        <dbReference type="ChEBI" id="CHEBI:59789"/>
        <dbReference type="EC" id="2.1.1.28"/>
    </reaction>
    <physiologicalReaction direction="left-to-right" evidence="12">
        <dbReference type="Rhea" id="RHEA:12177"/>
    </physiologicalReaction>
</comment>
<dbReference type="GO" id="GO:0005829">
    <property type="term" value="C:cytosol"/>
    <property type="evidence" value="ECO:0007669"/>
    <property type="project" value="TreeGrafter"/>
</dbReference>
<dbReference type="EMBL" id="SCEB01000207">
    <property type="protein sequence ID" value="RXN00279.1"/>
    <property type="molecule type" value="Genomic_DNA"/>
</dbReference>
<dbReference type="EC" id="2.1.1.28" evidence="7"/>
<evidence type="ECO:0000256" key="6">
    <source>
        <dbReference type="ARBA" id="ARBA00037894"/>
    </source>
</evidence>
<comment type="catalytic activity">
    <reaction evidence="10">
        <text>(R)-octopamine + S-adenosyl-L-methionine = (R)-synephrine + S-adenosyl-L-homocysteine + H(+)</text>
        <dbReference type="Rhea" id="RHEA:70519"/>
        <dbReference type="ChEBI" id="CHEBI:15378"/>
        <dbReference type="ChEBI" id="CHEBI:57856"/>
        <dbReference type="ChEBI" id="CHEBI:59789"/>
        <dbReference type="ChEBI" id="CHEBI:63694"/>
        <dbReference type="ChEBI" id="CHEBI:141486"/>
    </reaction>
    <physiologicalReaction direction="left-to-right" evidence="10">
        <dbReference type="Rhea" id="RHEA:70520"/>
    </physiologicalReaction>
</comment>
<comment type="catalytic activity">
    <reaction evidence="11">
        <text>(R)-noradrenaline + S-adenosyl-L-methionine = (R)-adrenaline + S-adenosyl-L-homocysteine + H(+)</text>
        <dbReference type="Rhea" id="RHEA:25269"/>
        <dbReference type="ChEBI" id="CHEBI:15378"/>
        <dbReference type="ChEBI" id="CHEBI:57856"/>
        <dbReference type="ChEBI" id="CHEBI:59789"/>
        <dbReference type="ChEBI" id="CHEBI:71406"/>
        <dbReference type="ChEBI" id="CHEBI:72587"/>
        <dbReference type="EC" id="2.1.1.28"/>
    </reaction>
    <physiologicalReaction direction="left-to-right" evidence="11">
        <dbReference type="Rhea" id="RHEA:25270"/>
    </physiologicalReaction>
</comment>
<evidence type="ECO:0000256" key="9">
    <source>
        <dbReference type="ARBA" id="ARBA00041841"/>
    </source>
</evidence>
<dbReference type="InterPro" id="IPR025820">
    <property type="entry name" value="NNMT/PNMT/TEMT_CS"/>
</dbReference>
<dbReference type="GO" id="GO:0004603">
    <property type="term" value="F:phenylethanolamine N-methyltransferase activity"/>
    <property type="evidence" value="ECO:0007669"/>
    <property type="project" value="UniProtKB-EC"/>
</dbReference>
<dbReference type="InterPro" id="IPR029063">
    <property type="entry name" value="SAM-dependent_MTases_sf"/>
</dbReference>
<organism evidence="14 15">
    <name type="scientific">Acipenser ruthenus</name>
    <name type="common">Sterlet sturgeon</name>
    <dbReference type="NCBI Taxonomy" id="7906"/>
    <lineage>
        <taxon>Eukaryota</taxon>
        <taxon>Metazoa</taxon>
        <taxon>Chordata</taxon>
        <taxon>Craniata</taxon>
        <taxon>Vertebrata</taxon>
        <taxon>Euteleostomi</taxon>
        <taxon>Actinopterygii</taxon>
        <taxon>Chondrostei</taxon>
        <taxon>Acipenseriformes</taxon>
        <taxon>Acipenseridae</taxon>
        <taxon>Acipenser</taxon>
    </lineage>
</organism>
<accession>A0A662YXI4</accession>
<gene>
    <name evidence="14" type="ORF">EOD39_9843</name>
</gene>
<dbReference type="AlphaFoldDB" id="A0A662YXI4"/>
<keyword evidence="15" id="KW-1185">Reference proteome</keyword>
<dbReference type="PROSITE" id="PS01100">
    <property type="entry name" value="NNMT_PNMT_TEMT"/>
    <property type="match status" value="1"/>
</dbReference>
<sequence>LSPSLSPGDISGRTLIDIGSGPTVYQLLSACEFFPEIILTDYLEVNRQELRRWLRNEADTFDWTPYIQHVCELEGKGSCAWPAKAARLRSVVSQVIPVDVHRSNPLHPRVLAEPADCLLSCFCLEAVSPDRESFQQALRNLSSLLRPGGHCLLIGALDESFYLAGEGARIPVVPVDQPFVSSSLQHCGFQILTFHTYTLPPSMKVGVDDVAGIFFVKAKKL</sequence>
<dbReference type="GO" id="GO:0042423">
    <property type="term" value="P:catecholamine biosynthetic process"/>
    <property type="evidence" value="ECO:0007669"/>
    <property type="project" value="UniProtKB-KW"/>
</dbReference>
<evidence type="ECO:0000313" key="15">
    <source>
        <dbReference type="Proteomes" id="UP000289886"/>
    </source>
</evidence>
<protein>
    <recommendedName>
        <fullName evidence="8">Phenylethanolamine N-methyltransferase</fullName>
        <ecNumber evidence="7">2.1.1.28</ecNumber>
    </recommendedName>
    <alternativeName>
        <fullName evidence="9">Noradrenaline N-methyltransferase</fullName>
    </alternativeName>
</protein>
<dbReference type="InterPro" id="IPR000940">
    <property type="entry name" value="NNMT_TEMT_trans"/>
</dbReference>
<dbReference type="PROSITE" id="PS51681">
    <property type="entry name" value="SAM_MT_NNMT_PNMT_TEMT"/>
    <property type="match status" value="1"/>
</dbReference>
<name>A0A662YXI4_ACIRT</name>
<evidence type="ECO:0000313" key="14">
    <source>
        <dbReference type="EMBL" id="RXN00279.1"/>
    </source>
</evidence>
<keyword evidence="2" id="KW-0127">Catecholamine biosynthesis</keyword>
<dbReference type="Pfam" id="PF01234">
    <property type="entry name" value="NNMT_PNMT_TEMT"/>
    <property type="match status" value="1"/>
</dbReference>
<dbReference type="GO" id="GO:0032259">
    <property type="term" value="P:methylation"/>
    <property type="evidence" value="ECO:0007669"/>
    <property type="project" value="UniProtKB-KW"/>
</dbReference>
<feature type="non-terminal residue" evidence="14">
    <location>
        <position position="1"/>
    </location>
</feature>
<evidence type="ECO:0000256" key="3">
    <source>
        <dbReference type="ARBA" id="ARBA00022603"/>
    </source>
</evidence>
<dbReference type="InterPro" id="IPR053384">
    <property type="entry name" value="SAM-dep_methyltransferase"/>
</dbReference>
<keyword evidence="3 14" id="KW-0489">Methyltransferase</keyword>
<evidence type="ECO:0000256" key="13">
    <source>
        <dbReference type="ARBA" id="ARBA00048910"/>
    </source>
</evidence>
<dbReference type="SUPFAM" id="SSF53335">
    <property type="entry name" value="S-adenosyl-L-methionine-dependent methyltransferases"/>
    <property type="match status" value="1"/>
</dbReference>
<dbReference type="FunFam" id="3.40.50.150:FF:000065">
    <property type="entry name" value="Phenylethanolamine N-methyltransferase"/>
    <property type="match status" value="1"/>
</dbReference>
<reference evidence="14 15" key="1">
    <citation type="submission" date="2019-01" db="EMBL/GenBank/DDBJ databases">
        <title>Draft Genome and Complete Hox-Cluster Characterization of the Sterlet Sturgeon (Acipenser ruthenus).</title>
        <authorList>
            <person name="Wei Q."/>
        </authorList>
    </citation>
    <scope>NUCLEOTIDE SEQUENCE [LARGE SCALE GENOMIC DNA]</scope>
    <source>
        <strain evidence="14">WHYD16114868_AA</strain>
        <tissue evidence="14">Blood</tissue>
    </source>
</reference>
<comment type="caution">
    <text evidence="14">The sequence shown here is derived from an EMBL/GenBank/DDBJ whole genome shotgun (WGS) entry which is preliminary data.</text>
</comment>
<comment type="similarity">
    <text evidence="1">Belongs to the class I-like SAM-binding methyltransferase superfamily. NNMT/PNMT/TEMT family.</text>
</comment>
<evidence type="ECO:0000256" key="2">
    <source>
        <dbReference type="ARBA" id="ARBA00022584"/>
    </source>
</evidence>
<evidence type="ECO:0000256" key="11">
    <source>
        <dbReference type="ARBA" id="ARBA00048197"/>
    </source>
</evidence>
<comment type="catalytic activity">
    <reaction evidence="13">
        <text>(R)-normetanephrine + S-adenosyl-L-methionine = (R)-metanephrine + S-adenosyl-L-homocysteine + H(+)</text>
        <dbReference type="Rhea" id="RHEA:70683"/>
        <dbReference type="ChEBI" id="CHEBI:15378"/>
        <dbReference type="ChEBI" id="CHEBI:57856"/>
        <dbReference type="ChEBI" id="CHEBI:59789"/>
        <dbReference type="ChEBI" id="CHEBI:189645"/>
        <dbReference type="ChEBI" id="CHEBI:189646"/>
    </reaction>
    <physiologicalReaction direction="left-to-right" evidence="13">
        <dbReference type="Rhea" id="RHEA:70684"/>
    </physiologicalReaction>
</comment>
<evidence type="ECO:0000256" key="4">
    <source>
        <dbReference type="ARBA" id="ARBA00022679"/>
    </source>
</evidence>
<evidence type="ECO:0000256" key="10">
    <source>
        <dbReference type="ARBA" id="ARBA00048084"/>
    </source>
</evidence>
<dbReference type="Proteomes" id="UP000289886">
    <property type="component" value="Unassembled WGS sequence"/>
</dbReference>
<dbReference type="NCBIfam" id="NF041360">
    <property type="entry name" value="GntF_guanitoxin"/>
    <property type="match status" value="1"/>
</dbReference>